<reference evidence="2" key="1">
    <citation type="submission" date="2018-05" db="EMBL/GenBank/DDBJ databases">
        <title>Draft genome of Mucuna pruriens seed.</title>
        <authorList>
            <person name="Nnadi N.E."/>
            <person name="Vos R."/>
            <person name="Hasami M.H."/>
            <person name="Devisetty U.K."/>
            <person name="Aguiy J.C."/>
        </authorList>
    </citation>
    <scope>NUCLEOTIDE SEQUENCE [LARGE SCALE GENOMIC DNA]</scope>
    <source>
        <strain evidence="2">JCA_2017</strain>
    </source>
</reference>
<protein>
    <submittedName>
        <fullName evidence="2">Mitochondrial protein</fullName>
    </submittedName>
</protein>
<evidence type="ECO:0000259" key="1">
    <source>
        <dbReference type="Pfam" id="PF17921"/>
    </source>
</evidence>
<proteinExistence type="predicted"/>
<keyword evidence="3" id="KW-1185">Reference proteome</keyword>
<accession>A0A371GRK0</accession>
<evidence type="ECO:0000313" key="3">
    <source>
        <dbReference type="Proteomes" id="UP000257109"/>
    </source>
</evidence>
<dbReference type="Proteomes" id="UP000257109">
    <property type="component" value="Unassembled WGS sequence"/>
</dbReference>
<gene>
    <name evidence="2" type="ORF">CR513_24586</name>
</gene>
<dbReference type="Gene3D" id="1.10.340.70">
    <property type="match status" value="1"/>
</dbReference>
<organism evidence="2 3">
    <name type="scientific">Mucuna pruriens</name>
    <name type="common">Velvet bean</name>
    <name type="synonym">Dolichos pruriens</name>
    <dbReference type="NCBI Taxonomy" id="157652"/>
    <lineage>
        <taxon>Eukaryota</taxon>
        <taxon>Viridiplantae</taxon>
        <taxon>Streptophyta</taxon>
        <taxon>Embryophyta</taxon>
        <taxon>Tracheophyta</taxon>
        <taxon>Spermatophyta</taxon>
        <taxon>Magnoliopsida</taxon>
        <taxon>eudicotyledons</taxon>
        <taxon>Gunneridae</taxon>
        <taxon>Pentapetalae</taxon>
        <taxon>rosids</taxon>
        <taxon>fabids</taxon>
        <taxon>Fabales</taxon>
        <taxon>Fabaceae</taxon>
        <taxon>Papilionoideae</taxon>
        <taxon>50 kb inversion clade</taxon>
        <taxon>NPAAA clade</taxon>
        <taxon>indigoferoid/millettioid clade</taxon>
        <taxon>Phaseoleae</taxon>
        <taxon>Mucuna</taxon>
    </lineage>
</organism>
<dbReference type="PANTHER" id="PTHR47266">
    <property type="entry name" value="ENDONUCLEASE-RELATED"/>
    <property type="match status" value="1"/>
</dbReference>
<name>A0A371GRK0_MUCPR</name>
<dbReference type="OrthoDB" id="1739170at2759"/>
<dbReference type="InterPro" id="IPR052160">
    <property type="entry name" value="Gypsy_RT_Integrase-like"/>
</dbReference>
<dbReference type="EMBL" id="QJKJ01004678">
    <property type="protein sequence ID" value="RDX93188.1"/>
    <property type="molecule type" value="Genomic_DNA"/>
</dbReference>
<feature type="domain" description="Integrase zinc-binding" evidence="1">
    <location>
        <begin position="79"/>
        <end position="130"/>
    </location>
</feature>
<dbReference type="AlphaFoldDB" id="A0A371GRK0"/>
<comment type="caution">
    <text evidence="2">The sequence shown here is derived from an EMBL/GenBank/DDBJ whole genome shotgun (WGS) entry which is preliminary data.</text>
</comment>
<sequence>MPIRDDFLDEQLLLMNKITPWFTNICNFIVTSKFPLEASRLYKEKIDSDAKYYIWEDPYLWRLCSDQVIHKCILDSEFQLLLYFYHIASGGGHNGSTRIVRKVLDCEFYWPTIFKDPHQFVSACEQCQKAGMAISIRHEMPQQPIILQWIEAITTKTNDAKVVVDFLKSNIFYRFGVKEETKNEVKVNKEIISAKQSRLLWANFDLKQSQLSSETGSIPSLEGRLRQRKRLKLIVQARANAGPRAEYWVDCQKATIKIMLRLGSGWKLLRLNLESQTILAEIEFESFRPSQLRPKASRPTKGVLAR</sequence>
<dbReference type="InterPro" id="IPR041588">
    <property type="entry name" value="Integrase_H2C2"/>
</dbReference>
<feature type="non-terminal residue" evidence="2">
    <location>
        <position position="1"/>
    </location>
</feature>
<evidence type="ECO:0000313" key="2">
    <source>
        <dbReference type="EMBL" id="RDX93188.1"/>
    </source>
</evidence>
<dbReference type="Pfam" id="PF17921">
    <property type="entry name" value="Integrase_H2C2"/>
    <property type="match status" value="1"/>
</dbReference>